<dbReference type="InterPro" id="IPR050490">
    <property type="entry name" value="Bact_solute-bd_prot1"/>
</dbReference>
<sequence>MSKHTRGMRSVAAAVSSGALLTAVACGNGGGDGGDPELVIETFGTFGYEKLLQEFEEDTGITVEERTYGELEDWNEQLTQNLSAGSGLGDVVAVEEGILLDVMQSQDSFHDLYDYGAGSMEDHFLDWKWEMGHTPSGRLLGLGTDIGGMAVCYRTDYFEQAGLPSDREEVSELWQTWDDFVEVGVEFSESDVDAAFADTTTEYSNAIMRQSGDVMFLDQENELVIEESDSVERAWDIAGRMIEEDLTAELEMWSDDWTAAIQSGAFATMPCPSWMLGQIEENAGEEGEGKWDVARVPGDGGNWGGSWLAVPEQTDHPEEAAQLAQFLTGPEGHLGAWEARNNLPSSPETLQSDEVQNHTNPYFNDAPVGEIYAQGAMDLEPTHFGIGHFAIQQSTNTEALLSWEQGQADREEAWEQAVQDAERIAENN</sequence>
<dbReference type="RefSeq" id="WP_246062503.1">
    <property type="nucleotide sequence ID" value="NZ_VFQC01000003.1"/>
</dbReference>
<name>A0A543N7T6_9ACTN</name>
<dbReference type="AlphaFoldDB" id="A0A543N7T6"/>
<reference evidence="1 2" key="1">
    <citation type="submission" date="2019-06" db="EMBL/GenBank/DDBJ databases">
        <title>Sequencing the genomes of 1000 actinobacteria strains.</title>
        <authorList>
            <person name="Klenk H.-P."/>
        </authorList>
    </citation>
    <scope>NUCLEOTIDE SEQUENCE [LARGE SCALE GENOMIC DNA]</scope>
    <source>
        <strain evidence="1 2">DSM 45015</strain>
    </source>
</reference>
<dbReference type="SUPFAM" id="SSF53850">
    <property type="entry name" value="Periplasmic binding protein-like II"/>
    <property type="match status" value="1"/>
</dbReference>
<dbReference type="Proteomes" id="UP000317422">
    <property type="component" value="Unassembled WGS sequence"/>
</dbReference>
<keyword evidence="2" id="KW-1185">Reference proteome</keyword>
<dbReference type="PANTHER" id="PTHR43649">
    <property type="entry name" value="ARABINOSE-BINDING PROTEIN-RELATED"/>
    <property type="match status" value="1"/>
</dbReference>
<dbReference type="Pfam" id="PF13416">
    <property type="entry name" value="SBP_bac_8"/>
    <property type="match status" value="1"/>
</dbReference>
<accession>A0A543N7T6</accession>
<dbReference type="EMBL" id="VFQC01000003">
    <property type="protein sequence ID" value="TQN27867.1"/>
    <property type="molecule type" value="Genomic_DNA"/>
</dbReference>
<organism evidence="1 2">
    <name type="scientific">Haloactinospora alba</name>
    <dbReference type="NCBI Taxonomy" id="405555"/>
    <lineage>
        <taxon>Bacteria</taxon>
        <taxon>Bacillati</taxon>
        <taxon>Actinomycetota</taxon>
        <taxon>Actinomycetes</taxon>
        <taxon>Streptosporangiales</taxon>
        <taxon>Nocardiopsidaceae</taxon>
        <taxon>Haloactinospora</taxon>
    </lineage>
</organism>
<dbReference type="Gene3D" id="3.40.190.10">
    <property type="entry name" value="Periplasmic binding protein-like II"/>
    <property type="match status" value="1"/>
</dbReference>
<gene>
    <name evidence="1" type="ORF">FHX37_4598</name>
</gene>
<comment type="caution">
    <text evidence="1">The sequence shown here is derived from an EMBL/GenBank/DDBJ whole genome shotgun (WGS) entry which is preliminary data.</text>
</comment>
<protein>
    <submittedName>
        <fullName evidence="1">Cellobiose transport system substrate-binding protein</fullName>
    </submittedName>
</protein>
<dbReference type="PANTHER" id="PTHR43649:SF32">
    <property type="entry name" value="SUGAR BINDING SECRETED PROTEIN"/>
    <property type="match status" value="1"/>
</dbReference>
<evidence type="ECO:0000313" key="1">
    <source>
        <dbReference type="EMBL" id="TQN27867.1"/>
    </source>
</evidence>
<proteinExistence type="predicted"/>
<dbReference type="PROSITE" id="PS51257">
    <property type="entry name" value="PROKAR_LIPOPROTEIN"/>
    <property type="match status" value="1"/>
</dbReference>
<evidence type="ECO:0000313" key="2">
    <source>
        <dbReference type="Proteomes" id="UP000317422"/>
    </source>
</evidence>
<dbReference type="InterPro" id="IPR006059">
    <property type="entry name" value="SBP"/>
</dbReference>